<dbReference type="Proteomes" id="UP001268256">
    <property type="component" value="Unassembled WGS sequence"/>
</dbReference>
<proteinExistence type="predicted"/>
<evidence type="ECO:0000313" key="1">
    <source>
        <dbReference type="EMBL" id="MDS3862421.1"/>
    </source>
</evidence>
<reference evidence="2" key="1">
    <citation type="submission" date="2023-07" db="EMBL/GenBank/DDBJ databases">
        <authorList>
            <person name="Luz R."/>
            <person name="Cordeiro R."/>
            <person name="Fonseca A."/>
            <person name="Goncalves V."/>
        </authorList>
    </citation>
    <scope>NUCLEOTIDE SEQUENCE [LARGE SCALE GENOMIC DNA]</scope>
    <source>
        <strain evidence="2">BACA0444</strain>
    </source>
</reference>
<dbReference type="PANTHER" id="PTHR34235:SF4">
    <property type="entry name" value="SLR0291 PROTEIN"/>
    <property type="match status" value="1"/>
</dbReference>
<dbReference type="EMBL" id="JAVMIP010000029">
    <property type="protein sequence ID" value="MDS3862421.1"/>
    <property type="molecule type" value="Genomic_DNA"/>
</dbReference>
<dbReference type="InterPro" id="IPR002636">
    <property type="entry name" value="DUF29"/>
</dbReference>
<dbReference type="Gene3D" id="1.20.1220.20">
    <property type="entry name" value="Uncharcterised protein PF01724"/>
    <property type="match status" value="1"/>
</dbReference>
<dbReference type="PANTHER" id="PTHR34235">
    <property type="entry name" value="SLR1203 PROTEIN-RELATED"/>
    <property type="match status" value="1"/>
</dbReference>
<sequence>MESSLYETDFYAWTVQQSKLLQERCLEQLDFINLIEEIESLGKQQRQELRNRLTILIGHLLKWDYQLEKRSKSWFITIRNQRREIYILLKDNSSLQPFIPEALKLSFLAGLDLAVAETSLRDRDLPSESPYTVAELLDPTFPPSLTKADF</sequence>
<name>A0AAE4JXM8_9CYAN</name>
<dbReference type="AlphaFoldDB" id="A0AAE4JXM8"/>
<evidence type="ECO:0000313" key="2">
    <source>
        <dbReference type="Proteomes" id="UP001268256"/>
    </source>
</evidence>
<gene>
    <name evidence="1" type="ORF">RIF25_16615</name>
</gene>
<keyword evidence="2" id="KW-1185">Reference proteome</keyword>
<protein>
    <submittedName>
        <fullName evidence="1">DUF29 domain-containing protein</fullName>
    </submittedName>
</protein>
<organism evidence="1 2">
    <name type="scientific">Pseudocalidococcus azoricus BACA0444</name>
    <dbReference type="NCBI Taxonomy" id="2918990"/>
    <lineage>
        <taxon>Bacteria</taxon>
        <taxon>Bacillati</taxon>
        <taxon>Cyanobacteriota</taxon>
        <taxon>Cyanophyceae</taxon>
        <taxon>Acaryochloridales</taxon>
        <taxon>Thermosynechococcaceae</taxon>
        <taxon>Pseudocalidococcus</taxon>
        <taxon>Pseudocalidococcus azoricus</taxon>
    </lineage>
</organism>
<dbReference type="Pfam" id="PF01724">
    <property type="entry name" value="DUF29"/>
    <property type="match status" value="1"/>
</dbReference>
<comment type="caution">
    <text evidence="1">The sequence shown here is derived from an EMBL/GenBank/DDBJ whole genome shotgun (WGS) entry which is preliminary data.</text>
</comment>
<accession>A0AAE4JXM8</accession>